<gene>
    <name evidence="1" type="ORF">NIES2135_18610</name>
</gene>
<protein>
    <submittedName>
        <fullName evidence="1">Uncharacterized protein</fullName>
    </submittedName>
</protein>
<proteinExistence type="predicted"/>
<keyword evidence="2" id="KW-1185">Reference proteome</keyword>
<name>A0A1Z4JE91_LEPBY</name>
<dbReference type="AlphaFoldDB" id="A0A1Z4JE91"/>
<dbReference type="EMBL" id="AP018203">
    <property type="protein sequence ID" value="BAY55040.1"/>
    <property type="molecule type" value="Genomic_DNA"/>
</dbReference>
<sequence>MRFAVSSGSGQVLANGSLRIQTDESGVQRLCFESDRGTFIVGGEIGEDGDLTEAGQELYRQFFRAWGVMGIKMTSL</sequence>
<dbReference type="Proteomes" id="UP000217895">
    <property type="component" value="Chromosome"/>
</dbReference>
<reference evidence="1 2" key="1">
    <citation type="submission" date="2017-06" db="EMBL/GenBank/DDBJ databases">
        <title>Genome sequencing of cyanobaciteial culture collection at National Institute for Environmental Studies (NIES).</title>
        <authorList>
            <person name="Hirose Y."/>
            <person name="Shimura Y."/>
            <person name="Fujisawa T."/>
            <person name="Nakamura Y."/>
            <person name="Kawachi M."/>
        </authorList>
    </citation>
    <scope>NUCLEOTIDE SEQUENCE [LARGE SCALE GENOMIC DNA]</scope>
    <source>
        <strain evidence="1 2">NIES-2135</strain>
    </source>
</reference>
<organism evidence="1 2">
    <name type="scientific">Leptolyngbya boryana NIES-2135</name>
    <dbReference type="NCBI Taxonomy" id="1973484"/>
    <lineage>
        <taxon>Bacteria</taxon>
        <taxon>Bacillati</taxon>
        <taxon>Cyanobacteriota</taxon>
        <taxon>Cyanophyceae</taxon>
        <taxon>Leptolyngbyales</taxon>
        <taxon>Leptolyngbyaceae</taxon>
        <taxon>Leptolyngbya group</taxon>
        <taxon>Leptolyngbya</taxon>
    </lineage>
</organism>
<evidence type="ECO:0000313" key="1">
    <source>
        <dbReference type="EMBL" id="BAY55040.1"/>
    </source>
</evidence>
<evidence type="ECO:0000313" key="2">
    <source>
        <dbReference type="Proteomes" id="UP000217895"/>
    </source>
</evidence>
<accession>A0A1Z4JE91</accession>